<dbReference type="Gramene" id="AET6Gv20319500.20">
    <property type="protein sequence ID" value="AET6Gv20319500.20"/>
    <property type="gene ID" value="AET6Gv20319500"/>
</dbReference>
<dbReference type="EnsemblPlants" id="AET6Gv20319500.28">
    <property type="protein sequence ID" value="AET6Gv20319500.28"/>
    <property type="gene ID" value="AET6Gv20319500"/>
</dbReference>
<dbReference type="Gramene" id="AET6Gv20319500.11">
    <property type="protein sequence ID" value="AET6Gv20319500.11"/>
    <property type="gene ID" value="AET6Gv20319500"/>
</dbReference>
<name>A0A453NCF3_AEGTS</name>
<dbReference type="Gramene" id="AET6Gv20319500.27">
    <property type="protein sequence ID" value="AET6Gv20319500.27"/>
    <property type="gene ID" value="AET6Gv20319500"/>
</dbReference>
<dbReference type="Proteomes" id="UP000015105">
    <property type="component" value="Chromosome 6D"/>
</dbReference>
<evidence type="ECO:0000313" key="2">
    <source>
        <dbReference type="Proteomes" id="UP000015105"/>
    </source>
</evidence>
<keyword evidence="2" id="KW-1185">Reference proteome</keyword>
<dbReference type="Gramene" id="AET6Gv20319500.10">
    <property type="protein sequence ID" value="AET6Gv20319500.10"/>
    <property type="gene ID" value="AET6Gv20319500"/>
</dbReference>
<reference evidence="1" key="4">
    <citation type="submission" date="2019-03" db="UniProtKB">
        <authorList>
            <consortium name="EnsemblPlants"/>
        </authorList>
    </citation>
    <scope>IDENTIFICATION</scope>
</reference>
<dbReference type="Gramene" id="AET6Gv20319500.29">
    <property type="protein sequence ID" value="AET6Gv20319500.29"/>
    <property type="gene ID" value="AET6Gv20319500"/>
</dbReference>
<dbReference type="EnsemblPlants" id="AET6Gv20319500.21">
    <property type="protein sequence ID" value="AET6Gv20319500.21"/>
    <property type="gene ID" value="AET6Gv20319500"/>
</dbReference>
<dbReference type="EnsemblPlants" id="AET6Gv20319500.23">
    <property type="protein sequence ID" value="AET6Gv20319500.23"/>
    <property type="gene ID" value="AET6Gv20319500"/>
</dbReference>
<reference evidence="2" key="1">
    <citation type="journal article" date="2014" name="Science">
        <title>Ancient hybridizations among the ancestral genomes of bread wheat.</title>
        <authorList>
            <consortium name="International Wheat Genome Sequencing Consortium,"/>
            <person name="Marcussen T."/>
            <person name="Sandve S.R."/>
            <person name="Heier L."/>
            <person name="Spannagl M."/>
            <person name="Pfeifer M."/>
            <person name="Jakobsen K.S."/>
            <person name="Wulff B.B."/>
            <person name="Steuernagel B."/>
            <person name="Mayer K.F."/>
            <person name="Olsen O.A."/>
        </authorList>
    </citation>
    <scope>NUCLEOTIDE SEQUENCE [LARGE SCALE GENOMIC DNA]</scope>
    <source>
        <strain evidence="2">cv. AL8/78</strain>
    </source>
</reference>
<reference evidence="1" key="5">
    <citation type="journal article" date="2021" name="G3 (Bethesda)">
        <title>Aegilops tauschii genome assembly Aet v5.0 features greater sequence contiguity and improved annotation.</title>
        <authorList>
            <person name="Wang L."/>
            <person name="Zhu T."/>
            <person name="Rodriguez J.C."/>
            <person name="Deal K.R."/>
            <person name="Dubcovsky J."/>
            <person name="McGuire P.E."/>
            <person name="Lux T."/>
            <person name="Spannagl M."/>
            <person name="Mayer K.F.X."/>
            <person name="Baldrich P."/>
            <person name="Meyers B.C."/>
            <person name="Huo N."/>
            <person name="Gu Y.Q."/>
            <person name="Zhou H."/>
            <person name="Devos K.M."/>
            <person name="Bennetzen J.L."/>
            <person name="Unver T."/>
            <person name="Budak H."/>
            <person name="Gulick P.J."/>
            <person name="Galiba G."/>
            <person name="Kalapos B."/>
            <person name="Nelson D.R."/>
            <person name="Li P."/>
            <person name="You F.M."/>
            <person name="Luo M.C."/>
            <person name="Dvorak J."/>
        </authorList>
    </citation>
    <scope>NUCLEOTIDE SEQUENCE [LARGE SCALE GENOMIC DNA]</scope>
    <source>
        <strain evidence="1">cv. AL8/78</strain>
    </source>
</reference>
<dbReference type="EnsemblPlants" id="AET6Gv20319500.4">
    <property type="protein sequence ID" value="AET6Gv20319500.4"/>
    <property type="gene ID" value="AET6Gv20319500"/>
</dbReference>
<dbReference type="EnsemblPlants" id="AET6Gv20319500.11">
    <property type="protein sequence ID" value="AET6Gv20319500.11"/>
    <property type="gene ID" value="AET6Gv20319500"/>
</dbReference>
<sequence>MRVIRRREALQSTQSTGNGAVVLARFVRSNLARPCQLLMGPSLQGCPCSPTTSAPLRCSASATAAQ</sequence>
<dbReference type="EnsemblPlants" id="AET6Gv20319500.2">
    <property type="protein sequence ID" value="AET6Gv20319500.2"/>
    <property type="gene ID" value="AET6Gv20319500"/>
</dbReference>
<dbReference type="EnsemblPlants" id="AET6Gv20319500.15">
    <property type="protein sequence ID" value="AET6Gv20319500.15"/>
    <property type="gene ID" value="AET6Gv20319500"/>
</dbReference>
<dbReference type="EnsemblPlants" id="AET6Gv20319500.25">
    <property type="protein sequence ID" value="AET6Gv20319500.25"/>
    <property type="gene ID" value="AET6Gv20319500"/>
</dbReference>
<evidence type="ECO:0000313" key="1">
    <source>
        <dbReference type="EnsemblPlants" id="AET6Gv20319500.10"/>
    </source>
</evidence>
<dbReference type="Gramene" id="AET6Gv20319500.2">
    <property type="protein sequence ID" value="AET6Gv20319500.2"/>
    <property type="gene ID" value="AET6Gv20319500"/>
</dbReference>
<dbReference type="EnsemblPlants" id="AET6Gv20319500.1">
    <property type="protein sequence ID" value="AET6Gv20319500.1"/>
    <property type="gene ID" value="AET6Gv20319500"/>
</dbReference>
<protein>
    <submittedName>
        <fullName evidence="1">Uncharacterized protein</fullName>
    </submittedName>
</protein>
<dbReference type="Gramene" id="AET6Gv20319500.23">
    <property type="protein sequence ID" value="AET6Gv20319500.23"/>
    <property type="gene ID" value="AET6Gv20319500"/>
</dbReference>
<dbReference type="Gramene" id="AET6Gv20319500.15">
    <property type="protein sequence ID" value="AET6Gv20319500.15"/>
    <property type="gene ID" value="AET6Gv20319500"/>
</dbReference>
<accession>A0A453NCF3</accession>
<dbReference type="Gramene" id="AET6Gv20319500.30">
    <property type="protein sequence ID" value="AET6Gv20319500.30"/>
    <property type="gene ID" value="AET6Gv20319500"/>
</dbReference>
<dbReference type="EnsemblPlants" id="AET6Gv20319500.20">
    <property type="protein sequence ID" value="AET6Gv20319500.20"/>
    <property type="gene ID" value="AET6Gv20319500"/>
</dbReference>
<dbReference type="EnsemblPlants" id="AET6Gv20319500.10">
    <property type="protein sequence ID" value="AET6Gv20319500.10"/>
    <property type="gene ID" value="AET6Gv20319500"/>
</dbReference>
<dbReference type="EnsemblPlants" id="AET6Gv20319500.29">
    <property type="protein sequence ID" value="AET6Gv20319500.29"/>
    <property type="gene ID" value="AET6Gv20319500"/>
</dbReference>
<dbReference type="Gramene" id="AET6Gv20319500.1">
    <property type="protein sequence ID" value="AET6Gv20319500.1"/>
    <property type="gene ID" value="AET6Gv20319500"/>
</dbReference>
<dbReference type="Gramene" id="AET6Gv20319500.4">
    <property type="protein sequence ID" value="AET6Gv20319500.4"/>
    <property type="gene ID" value="AET6Gv20319500"/>
</dbReference>
<dbReference type="AlphaFoldDB" id="A0A453NCF3"/>
<reference evidence="1" key="3">
    <citation type="journal article" date="2017" name="Nature">
        <title>Genome sequence of the progenitor of the wheat D genome Aegilops tauschii.</title>
        <authorList>
            <person name="Luo M.C."/>
            <person name="Gu Y.Q."/>
            <person name="Puiu D."/>
            <person name="Wang H."/>
            <person name="Twardziok S.O."/>
            <person name="Deal K.R."/>
            <person name="Huo N."/>
            <person name="Zhu T."/>
            <person name="Wang L."/>
            <person name="Wang Y."/>
            <person name="McGuire P.E."/>
            <person name="Liu S."/>
            <person name="Long H."/>
            <person name="Ramasamy R.K."/>
            <person name="Rodriguez J.C."/>
            <person name="Van S.L."/>
            <person name="Yuan L."/>
            <person name="Wang Z."/>
            <person name="Xia Z."/>
            <person name="Xiao L."/>
            <person name="Anderson O.D."/>
            <person name="Ouyang S."/>
            <person name="Liang Y."/>
            <person name="Zimin A.V."/>
            <person name="Pertea G."/>
            <person name="Qi P."/>
            <person name="Bennetzen J.L."/>
            <person name="Dai X."/>
            <person name="Dawson M.W."/>
            <person name="Muller H.G."/>
            <person name="Kugler K."/>
            <person name="Rivarola-Duarte L."/>
            <person name="Spannagl M."/>
            <person name="Mayer K.F.X."/>
            <person name="Lu F.H."/>
            <person name="Bevan M.W."/>
            <person name="Leroy P."/>
            <person name="Li P."/>
            <person name="You F.M."/>
            <person name="Sun Q."/>
            <person name="Liu Z."/>
            <person name="Lyons E."/>
            <person name="Wicker T."/>
            <person name="Salzberg S.L."/>
            <person name="Devos K.M."/>
            <person name="Dvorak J."/>
        </authorList>
    </citation>
    <scope>NUCLEOTIDE SEQUENCE [LARGE SCALE GENOMIC DNA]</scope>
    <source>
        <strain evidence="1">cv. AL8/78</strain>
    </source>
</reference>
<dbReference type="EnsemblPlants" id="AET6Gv20319500.26">
    <property type="protein sequence ID" value="AET6Gv20319500.26"/>
    <property type="gene ID" value="AET6Gv20319500"/>
</dbReference>
<dbReference type="EnsemblPlants" id="AET6Gv20319500.27">
    <property type="protein sequence ID" value="AET6Gv20319500.27"/>
    <property type="gene ID" value="AET6Gv20319500"/>
</dbReference>
<dbReference type="EnsemblPlants" id="AET6Gv20319500.30">
    <property type="protein sequence ID" value="AET6Gv20319500.30"/>
    <property type="gene ID" value="AET6Gv20319500"/>
</dbReference>
<dbReference type="Gramene" id="AET6Gv20319500.26">
    <property type="protein sequence ID" value="AET6Gv20319500.26"/>
    <property type="gene ID" value="AET6Gv20319500"/>
</dbReference>
<dbReference type="Gramene" id="AET6Gv20319500.25">
    <property type="protein sequence ID" value="AET6Gv20319500.25"/>
    <property type="gene ID" value="AET6Gv20319500"/>
</dbReference>
<dbReference type="Gramene" id="AET6Gv20319500.28">
    <property type="protein sequence ID" value="AET6Gv20319500.28"/>
    <property type="gene ID" value="AET6Gv20319500"/>
</dbReference>
<organism evidence="1 2">
    <name type="scientific">Aegilops tauschii subsp. strangulata</name>
    <name type="common">Goatgrass</name>
    <dbReference type="NCBI Taxonomy" id="200361"/>
    <lineage>
        <taxon>Eukaryota</taxon>
        <taxon>Viridiplantae</taxon>
        <taxon>Streptophyta</taxon>
        <taxon>Embryophyta</taxon>
        <taxon>Tracheophyta</taxon>
        <taxon>Spermatophyta</taxon>
        <taxon>Magnoliopsida</taxon>
        <taxon>Liliopsida</taxon>
        <taxon>Poales</taxon>
        <taxon>Poaceae</taxon>
        <taxon>BOP clade</taxon>
        <taxon>Pooideae</taxon>
        <taxon>Triticodae</taxon>
        <taxon>Triticeae</taxon>
        <taxon>Triticinae</taxon>
        <taxon>Aegilops</taxon>
    </lineage>
</organism>
<dbReference type="Gramene" id="AET6Gv20319500.21">
    <property type="protein sequence ID" value="AET6Gv20319500.21"/>
    <property type="gene ID" value="AET6Gv20319500"/>
</dbReference>
<proteinExistence type="predicted"/>
<reference evidence="2" key="2">
    <citation type="journal article" date="2017" name="Nat. Plants">
        <title>The Aegilops tauschii genome reveals multiple impacts of transposons.</title>
        <authorList>
            <person name="Zhao G."/>
            <person name="Zou C."/>
            <person name="Li K."/>
            <person name="Wang K."/>
            <person name="Li T."/>
            <person name="Gao L."/>
            <person name="Zhang X."/>
            <person name="Wang H."/>
            <person name="Yang Z."/>
            <person name="Liu X."/>
            <person name="Jiang W."/>
            <person name="Mao L."/>
            <person name="Kong X."/>
            <person name="Jiao Y."/>
            <person name="Jia J."/>
        </authorList>
    </citation>
    <scope>NUCLEOTIDE SEQUENCE [LARGE SCALE GENOMIC DNA]</scope>
    <source>
        <strain evidence="2">cv. AL8/78</strain>
    </source>
</reference>